<feature type="domain" description="Bromo" evidence="4">
    <location>
        <begin position="61"/>
        <end position="131"/>
    </location>
</feature>
<sequence>MNNLLRTLRENQKQNGYHNPDLKRLLAEVKAERKAHDTSKLTEPFYESLEGMLHELRTVTIDNHDAEAFLKPVSRADAPDYHEVIQEPMDLQTMLRKVRQRSYKSKREFKDDLDRIWDNCFQYNAAEVRDRPTHTFPLLTRYSQNHPLRKCATRLKAKAECLLQNLTDRKERSDPVIPPELIPPSKANGVNGHSRTPSSHAIKIPIARRNTPGAGPAKRGGNPDEFPNELAVPRTTDGMAEFKRLDDQFAALDDQFAALDSAIEGKPGSSSAMAERLRELARGAMPLFAPGTKRKLDDDAETPPAKRHSAQEQRELHDLWWQANQKSDVLLGNGLPPITHASSAPPRTLNAPPRGPNAPPRTLNAPPRTLNAPPRRPKKRRPPPHAPPNPKSLLSMMNSNIETVRRMRTVNAKLGALDGEGEALPPLPPGVEEARIAAAERPWRVPTRGGGRRVGGLELGQENADACMNWMSRKALEHAGFQGASRATLDILSGVGAQYLLNVGRTLRFMSDKFGKKMTPEEIILHTLFESGVSEIQDLERYISEDVERFGARMGDLESKLVKVYRDRVTAPEEEVLCDEGLFDEDEEEDELDPLARGDLANILGDEDDYLGLISSGVTADLGVSRLTVPRRLMRGKKARPVVPTEARLPEEDNPHAPPPPFVPLDSNSVDDQIGLLRPYYQERMRSVQAPAPAAPAIPSLPGPRPLAPPPLTVPAPLLPPPLPGPVMPNALPTSVSLLPPPVARPALPPPSPTHPVVLPDDEPSSAQSKIGALGQITRNAPPKKAEVAAARRAEKERAKGGGPGKGTAAAASPAADTGGKKRKGEGEDGQPAKKRKNMGIGSGNWKRKKSGEPRQPQQGQQGGKQGQGQQMAYPAPVVAASA</sequence>
<dbReference type="InterPro" id="IPR009072">
    <property type="entry name" value="Histone-fold"/>
</dbReference>
<dbReference type="Proteomes" id="UP000320762">
    <property type="component" value="Unassembled WGS sequence"/>
</dbReference>
<dbReference type="SUPFAM" id="SSF47370">
    <property type="entry name" value="Bromodomain"/>
    <property type="match status" value="1"/>
</dbReference>
<dbReference type="InterPro" id="IPR036427">
    <property type="entry name" value="Bromodomain-like_sf"/>
</dbReference>
<evidence type="ECO:0000313" key="5">
    <source>
        <dbReference type="EMBL" id="TRM68775.1"/>
    </source>
</evidence>
<dbReference type="GO" id="GO:0046982">
    <property type="term" value="F:protein heterodimerization activity"/>
    <property type="evidence" value="ECO:0007669"/>
    <property type="project" value="InterPro"/>
</dbReference>
<gene>
    <name evidence="5" type="ORF">BD626DRAFT_270</name>
</gene>
<dbReference type="PANTHER" id="PTHR47343">
    <property type="entry name" value="TRANSCRIPTIONAL ACTIVATOR SPT7"/>
    <property type="match status" value="1"/>
</dbReference>
<evidence type="ECO:0000313" key="6">
    <source>
        <dbReference type="Proteomes" id="UP000320762"/>
    </source>
</evidence>
<dbReference type="InterPro" id="IPR001487">
    <property type="entry name" value="Bromodomain"/>
</dbReference>
<evidence type="ECO:0000256" key="3">
    <source>
        <dbReference type="SAM" id="MobiDB-lite"/>
    </source>
</evidence>
<feature type="region of interest" description="Disordered" evidence="3">
    <location>
        <begin position="743"/>
        <end position="883"/>
    </location>
</feature>
<feature type="compositionally biased region" description="Basic and acidic residues" evidence="3">
    <location>
        <begin position="784"/>
        <end position="800"/>
    </location>
</feature>
<keyword evidence="1 2" id="KW-0103">Bromodomain</keyword>
<evidence type="ECO:0000259" key="4">
    <source>
        <dbReference type="PROSITE" id="PS50014"/>
    </source>
</evidence>
<feature type="region of interest" description="Disordered" evidence="3">
    <location>
        <begin position="331"/>
        <end position="394"/>
    </location>
</feature>
<comment type="caution">
    <text evidence="5">The sequence shown here is derived from an EMBL/GenBank/DDBJ whole genome shotgun (WGS) entry which is preliminary data.</text>
</comment>
<dbReference type="PROSITE" id="PS00633">
    <property type="entry name" value="BROMODOMAIN_1"/>
    <property type="match status" value="1"/>
</dbReference>
<dbReference type="GO" id="GO:0046695">
    <property type="term" value="C:SLIK (SAGA-like) complex"/>
    <property type="evidence" value="ECO:0007669"/>
    <property type="project" value="InterPro"/>
</dbReference>
<feature type="compositionally biased region" description="Pro residues" evidence="3">
    <location>
        <begin position="743"/>
        <end position="754"/>
    </location>
</feature>
<evidence type="ECO:0000256" key="2">
    <source>
        <dbReference type="PROSITE-ProRule" id="PRU00035"/>
    </source>
</evidence>
<dbReference type="OrthoDB" id="21449at2759"/>
<name>A0A550CVH0_9AGAR</name>
<dbReference type="STRING" id="97359.A0A550CVH0"/>
<protein>
    <recommendedName>
        <fullName evidence="4">Bromo domain-containing protein</fullName>
    </recommendedName>
</protein>
<feature type="compositionally biased region" description="Low complexity" evidence="3">
    <location>
        <begin position="807"/>
        <end position="818"/>
    </location>
</feature>
<feature type="region of interest" description="Disordered" evidence="3">
    <location>
        <begin position="284"/>
        <end position="314"/>
    </location>
</feature>
<organism evidence="5 6">
    <name type="scientific">Schizophyllum amplum</name>
    <dbReference type="NCBI Taxonomy" id="97359"/>
    <lineage>
        <taxon>Eukaryota</taxon>
        <taxon>Fungi</taxon>
        <taxon>Dikarya</taxon>
        <taxon>Basidiomycota</taxon>
        <taxon>Agaricomycotina</taxon>
        <taxon>Agaricomycetes</taxon>
        <taxon>Agaricomycetidae</taxon>
        <taxon>Agaricales</taxon>
        <taxon>Schizophyllaceae</taxon>
        <taxon>Schizophyllum</taxon>
    </lineage>
</organism>
<dbReference type="CDD" id="cd22927">
    <property type="entry name" value="HFD_SPT7"/>
    <property type="match status" value="1"/>
</dbReference>
<dbReference type="GO" id="GO:0005198">
    <property type="term" value="F:structural molecule activity"/>
    <property type="evidence" value="ECO:0007669"/>
    <property type="project" value="TreeGrafter"/>
</dbReference>
<feature type="region of interest" description="Disordered" evidence="3">
    <location>
        <begin position="638"/>
        <end position="669"/>
    </location>
</feature>
<dbReference type="InterPro" id="IPR037782">
    <property type="entry name" value="Spt7"/>
</dbReference>
<dbReference type="InterPro" id="IPR018359">
    <property type="entry name" value="Bromodomain_CS"/>
</dbReference>
<reference evidence="5 6" key="1">
    <citation type="journal article" date="2019" name="New Phytol.">
        <title>Comparative genomics reveals unique wood-decay strategies and fruiting body development in the Schizophyllaceae.</title>
        <authorList>
            <person name="Almasi E."/>
            <person name="Sahu N."/>
            <person name="Krizsan K."/>
            <person name="Balint B."/>
            <person name="Kovacs G.M."/>
            <person name="Kiss B."/>
            <person name="Cseklye J."/>
            <person name="Drula E."/>
            <person name="Henrissat B."/>
            <person name="Nagy I."/>
            <person name="Chovatia M."/>
            <person name="Adam C."/>
            <person name="LaButti K."/>
            <person name="Lipzen A."/>
            <person name="Riley R."/>
            <person name="Grigoriev I.V."/>
            <person name="Nagy L.G."/>
        </authorList>
    </citation>
    <scope>NUCLEOTIDE SEQUENCE [LARGE SCALE GENOMIC DNA]</scope>
    <source>
        <strain evidence="5 6">NL-1724</strain>
    </source>
</reference>
<dbReference type="PANTHER" id="PTHR47343:SF1">
    <property type="entry name" value="TRANSCRIPTIONAL ACTIVATOR SPT7"/>
    <property type="match status" value="1"/>
</dbReference>
<evidence type="ECO:0000256" key="1">
    <source>
        <dbReference type="ARBA" id="ARBA00023117"/>
    </source>
</evidence>
<dbReference type="PROSITE" id="PS50014">
    <property type="entry name" value="BROMODOMAIN_2"/>
    <property type="match status" value="1"/>
</dbReference>
<feature type="region of interest" description="Disordered" evidence="3">
    <location>
        <begin position="173"/>
        <end position="231"/>
    </location>
</feature>
<proteinExistence type="predicted"/>
<dbReference type="GO" id="GO:0006357">
    <property type="term" value="P:regulation of transcription by RNA polymerase II"/>
    <property type="evidence" value="ECO:0007669"/>
    <property type="project" value="TreeGrafter"/>
</dbReference>
<dbReference type="EMBL" id="VDMD01000001">
    <property type="protein sequence ID" value="TRM68775.1"/>
    <property type="molecule type" value="Genomic_DNA"/>
</dbReference>
<dbReference type="SMART" id="SM00297">
    <property type="entry name" value="BROMO"/>
    <property type="match status" value="1"/>
</dbReference>
<keyword evidence="6" id="KW-1185">Reference proteome</keyword>
<dbReference type="GO" id="GO:0006325">
    <property type="term" value="P:chromatin organization"/>
    <property type="evidence" value="ECO:0007669"/>
    <property type="project" value="UniProtKB-ARBA"/>
</dbReference>
<accession>A0A550CVH0</accession>
<dbReference type="PRINTS" id="PR00503">
    <property type="entry name" value="BROMODOMAIN"/>
</dbReference>
<dbReference type="GO" id="GO:0000124">
    <property type="term" value="C:SAGA complex"/>
    <property type="evidence" value="ECO:0007669"/>
    <property type="project" value="InterPro"/>
</dbReference>
<dbReference type="Pfam" id="PF00439">
    <property type="entry name" value="Bromodomain"/>
    <property type="match status" value="1"/>
</dbReference>
<dbReference type="AlphaFoldDB" id="A0A550CVH0"/>
<dbReference type="Gene3D" id="1.10.20.10">
    <property type="entry name" value="Histone, subunit A"/>
    <property type="match status" value="1"/>
</dbReference>
<dbReference type="Gene3D" id="1.20.920.10">
    <property type="entry name" value="Bromodomain-like"/>
    <property type="match status" value="1"/>
</dbReference>